<dbReference type="Pfam" id="PF00931">
    <property type="entry name" value="NB-ARC"/>
    <property type="match status" value="1"/>
</dbReference>
<dbReference type="InterPro" id="IPR002182">
    <property type="entry name" value="NB-ARC"/>
</dbReference>
<reference evidence="3" key="2">
    <citation type="submission" date="2015-06" db="UniProtKB">
        <authorList>
            <consortium name="EnsemblPlants"/>
        </authorList>
    </citation>
    <scope>IDENTIFICATION</scope>
</reference>
<name>A0A0D2ZYH7_BRAOL</name>
<dbReference type="PRINTS" id="PR00364">
    <property type="entry name" value="DISEASERSIST"/>
</dbReference>
<dbReference type="PANTHER" id="PTHR36766:SF40">
    <property type="entry name" value="DISEASE RESISTANCE PROTEIN RGA3"/>
    <property type="match status" value="1"/>
</dbReference>
<evidence type="ECO:0000313" key="3">
    <source>
        <dbReference type="EnsemblPlants" id="Bo09044s010.1"/>
    </source>
</evidence>
<dbReference type="SUPFAM" id="SSF52540">
    <property type="entry name" value="P-loop containing nucleoside triphosphate hydrolases"/>
    <property type="match status" value="1"/>
</dbReference>
<evidence type="ECO:0000259" key="2">
    <source>
        <dbReference type="Pfam" id="PF00931"/>
    </source>
</evidence>
<organism evidence="3 4">
    <name type="scientific">Brassica oleracea var. oleracea</name>
    <dbReference type="NCBI Taxonomy" id="109376"/>
    <lineage>
        <taxon>Eukaryota</taxon>
        <taxon>Viridiplantae</taxon>
        <taxon>Streptophyta</taxon>
        <taxon>Embryophyta</taxon>
        <taxon>Tracheophyta</taxon>
        <taxon>Spermatophyta</taxon>
        <taxon>Magnoliopsida</taxon>
        <taxon>eudicotyledons</taxon>
        <taxon>Gunneridae</taxon>
        <taxon>Pentapetalae</taxon>
        <taxon>rosids</taxon>
        <taxon>malvids</taxon>
        <taxon>Brassicales</taxon>
        <taxon>Brassicaceae</taxon>
        <taxon>Brassiceae</taxon>
        <taxon>Brassica</taxon>
    </lineage>
</organism>
<dbReference type="InterPro" id="IPR042197">
    <property type="entry name" value="Apaf_helical"/>
</dbReference>
<dbReference type="PANTHER" id="PTHR36766">
    <property type="entry name" value="PLANT BROAD-SPECTRUM MILDEW RESISTANCE PROTEIN RPW8"/>
    <property type="match status" value="1"/>
</dbReference>
<dbReference type="Gene3D" id="3.40.50.300">
    <property type="entry name" value="P-loop containing nucleotide triphosphate hydrolases"/>
    <property type="match status" value="1"/>
</dbReference>
<dbReference type="InterPro" id="IPR027417">
    <property type="entry name" value="P-loop_NTPase"/>
</dbReference>
<proteinExistence type="predicted"/>
<dbReference type="Proteomes" id="UP000032141">
    <property type="component" value="Unassembled WGS sequence"/>
</dbReference>
<dbReference type="eggNOG" id="KOG4658">
    <property type="taxonomic scope" value="Eukaryota"/>
</dbReference>
<dbReference type="EnsemblPlants" id="Bo09044s010.1">
    <property type="protein sequence ID" value="Bo09044s010.1"/>
    <property type="gene ID" value="Bo09044s010"/>
</dbReference>
<dbReference type="GO" id="GO:0043531">
    <property type="term" value="F:ADP binding"/>
    <property type="evidence" value="ECO:0007669"/>
    <property type="project" value="InterPro"/>
</dbReference>
<dbReference type="STRING" id="109376.A0A0D2ZYH7"/>
<dbReference type="GO" id="GO:0006952">
    <property type="term" value="P:defense response"/>
    <property type="evidence" value="ECO:0007669"/>
    <property type="project" value="UniProtKB-KW"/>
</dbReference>
<dbReference type="HOGENOM" id="CLU_1930494_0_0_1"/>
<evidence type="ECO:0000313" key="4">
    <source>
        <dbReference type="Proteomes" id="UP000032141"/>
    </source>
</evidence>
<reference evidence="3" key="1">
    <citation type="journal article" date="2014" name="Genome Biol.">
        <title>Transcriptome and methylome profiling reveals relics of genome dominance in the mesopolyploid Brassica oleracea.</title>
        <authorList>
            <person name="Parkin I.A."/>
            <person name="Koh C."/>
            <person name="Tang H."/>
            <person name="Robinson S.J."/>
            <person name="Kagale S."/>
            <person name="Clarke W.E."/>
            <person name="Town C.D."/>
            <person name="Nixon J."/>
            <person name="Krishnakumar V."/>
            <person name="Bidwell S.L."/>
            <person name="Denoeud F."/>
            <person name="Belcram H."/>
            <person name="Links M.G."/>
            <person name="Just J."/>
            <person name="Clarke C."/>
            <person name="Bender T."/>
            <person name="Huebert T."/>
            <person name="Mason A.S."/>
            <person name="Pires J.C."/>
            <person name="Barker G."/>
            <person name="Moore J."/>
            <person name="Walley P.G."/>
            <person name="Manoli S."/>
            <person name="Batley J."/>
            <person name="Edwards D."/>
            <person name="Nelson M.N."/>
            <person name="Wang X."/>
            <person name="Paterson A.H."/>
            <person name="King G."/>
            <person name="Bancroft I."/>
            <person name="Chalhoub B."/>
            <person name="Sharpe A.G."/>
        </authorList>
    </citation>
    <scope>NUCLEOTIDE SEQUENCE [LARGE SCALE GENOMIC DNA]</scope>
    <source>
        <strain evidence="3">cv. TO1000</strain>
    </source>
</reference>
<sequence>MKEDELLESIVRVLETQKALIVIDDIWRKGDWDRIKPVFLLKKGLKVLLTSRNEEVALHVDEQCVPIKPECLTSEESWDLFQRIAFPVKDRAEFKIEEGMKEIGMEMIQHCGGLPLALKVLGGLLRKKYTL</sequence>
<keyword evidence="4" id="KW-1185">Reference proteome</keyword>
<dbReference type="OMA" id="MEMIQHC"/>
<evidence type="ECO:0000256" key="1">
    <source>
        <dbReference type="ARBA" id="ARBA00022821"/>
    </source>
</evidence>
<keyword evidence="1" id="KW-0611">Plant defense</keyword>
<protein>
    <recommendedName>
        <fullName evidence="2">NB-ARC domain-containing protein</fullName>
    </recommendedName>
</protein>
<dbReference type="Gramene" id="Bo09044s010.1">
    <property type="protein sequence ID" value="Bo09044s010.1"/>
    <property type="gene ID" value="Bo09044s010"/>
</dbReference>
<dbReference type="Gene3D" id="1.10.8.430">
    <property type="entry name" value="Helical domain of apoptotic protease-activating factors"/>
    <property type="match status" value="1"/>
</dbReference>
<dbReference type="AlphaFoldDB" id="A0A0D2ZYH7"/>
<feature type="domain" description="NB-ARC" evidence="2">
    <location>
        <begin position="2"/>
        <end position="89"/>
    </location>
</feature>
<accession>A0A0D2ZYH7</accession>